<sequence>MNAWLFDLGNTRLKCAPLRADGHPGDALALPHREEDIAAALAQALPRERIDVAYLASVAHPAQRMAVLQALSARCGRISVARTQSRFRAEGFGEVRIAYAEPRKFGVDRFLALLGAHAHARGASLICGVGTALTIDLIDADGLHHGGLIAPSPTLMREALHARAPQLPEHGGRALDFAADTEDALASGADGAAIALIERSLARAADRLGAPPRLLLHGGGGEALMAALPTAQAAPALVLEGLAIWAAVETPR</sequence>
<comment type="similarity">
    <text evidence="14 16">Belongs to the type III pantothenate kinase family.</text>
</comment>
<dbReference type="InterPro" id="IPR043129">
    <property type="entry name" value="ATPase_NBD"/>
</dbReference>
<dbReference type="Gene3D" id="3.30.420.40">
    <property type="match status" value="2"/>
</dbReference>
<dbReference type="EMBL" id="CP013140">
    <property type="protein sequence ID" value="ALN59676.1"/>
    <property type="molecule type" value="Genomic_DNA"/>
</dbReference>
<dbReference type="STRING" id="69.GLE_4335"/>
<comment type="function">
    <text evidence="16">Catalyzes the phosphorylation of pantothenate (Pan), the first step in CoA biosynthesis.</text>
</comment>
<keyword evidence="7 16" id="KW-0963">Cytoplasm</keyword>
<dbReference type="CDD" id="cd24015">
    <property type="entry name" value="ASKHA_NBD_PanK-III"/>
    <property type="match status" value="1"/>
</dbReference>
<dbReference type="GO" id="GO:0005524">
    <property type="term" value="F:ATP binding"/>
    <property type="evidence" value="ECO:0007669"/>
    <property type="project" value="UniProtKB-UniRule"/>
</dbReference>
<dbReference type="OrthoDB" id="9781305at2"/>
<dbReference type="NCBIfam" id="TIGR00671">
    <property type="entry name" value="baf"/>
    <property type="match status" value="1"/>
</dbReference>
<dbReference type="PATRIC" id="fig|69.6.peg.4274"/>
<evidence type="ECO:0000256" key="15">
    <source>
        <dbReference type="ARBA" id="ARBA00040883"/>
    </source>
</evidence>
<proteinExistence type="inferred from homology"/>
<accession>A0A0S2DMC4</accession>
<evidence type="ECO:0000313" key="18">
    <source>
        <dbReference type="Proteomes" id="UP000061569"/>
    </source>
</evidence>
<evidence type="ECO:0000256" key="10">
    <source>
        <dbReference type="ARBA" id="ARBA00022777"/>
    </source>
</evidence>
<comment type="subunit">
    <text evidence="5 16">Homodimer.</text>
</comment>
<evidence type="ECO:0000256" key="9">
    <source>
        <dbReference type="ARBA" id="ARBA00022741"/>
    </source>
</evidence>
<evidence type="ECO:0000256" key="4">
    <source>
        <dbReference type="ARBA" id="ARBA00005225"/>
    </source>
</evidence>
<keyword evidence="12 16" id="KW-0630">Potassium</keyword>
<evidence type="ECO:0000256" key="16">
    <source>
        <dbReference type="HAMAP-Rule" id="MF_01274"/>
    </source>
</evidence>
<dbReference type="EC" id="2.7.1.33" evidence="6 16"/>
<gene>
    <name evidence="16" type="primary">coaX</name>
    <name evidence="17" type="ORF">GLE_4335</name>
</gene>
<keyword evidence="9 16" id="KW-0547">Nucleotide-binding</keyword>
<feature type="binding site" evidence="16">
    <location>
        <position position="181"/>
    </location>
    <ligand>
        <name>substrate</name>
    </ligand>
</feature>
<evidence type="ECO:0000256" key="7">
    <source>
        <dbReference type="ARBA" id="ARBA00022490"/>
    </source>
</evidence>
<evidence type="ECO:0000256" key="13">
    <source>
        <dbReference type="ARBA" id="ARBA00022993"/>
    </source>
</evidence>
<dbReference type="HAMAP" id="MF_01274">
    <property type="entry name" value="Pantothen_kinase_3"/>
    <property type="match status" value="1"/>
</dbReference>
<dbReference type="AlphaFoldDB" id="A0A0S2DMC4"/>
<feature type="binding site" evidence="16">
    <location>
        <position position="99"/>
    </location>
    <ligand>
        <name>substrate</name>
    </ligand>
</feature>
<evidence type="ECO:0000256" key="12">
    <source>
        <dbReference type="ARBA" id="ARBA00022958"/>
    </source>
</evidence>
<dbReference type="Pfam" id="PF03309">
    <property type="entry name" value="Pan_kinase"/>
    <property type="match status" value="1"/>
</dbReference>
<evidence type="ECO:0000256" key="1">
    <source>
        <dbReference type="ARBA" id="ARBA00001206"/>
    </source>
</evidence>
<evidence type="ECO:0000256" key="3">
    <source>
        <dbReference type="ARBA" id="ARBA00004496"/>
    </source>
</evidence>
<feature type="binding site" evidence="16">
    <location>
        <begin position="7"/>
        <end position="14"/>
    </location>
    <ligand>
        <name>ATP</name>
        <dbReference type="ChEBI" id="CHEBI:30616"/>
    </ligand>
</feature>
<dbReference type="Proteomes" id="UP000061569">
    <property type="component" value="Chromosome"/>
</dbReference>
<dbReference type="GO" id="GO:0005737">
    <property type="term" value="C:cytoplasm"/>
    <property type="evidence" value="ECO:0007669"/>
    <property type="project" value="UniProtKB-SubCell"/>
</dbReference>
<reference evidence="17 18" key="1">
    <citation type="submission" date="2015-11" db="EMBL/GenBank/DDBJ databases">
        <title>Genome sequences of Lysobacter enzymogenes strain C3 and Lysobacter antibioticus ATCC 29479.</title>
        <authorList>
            <person name="Kobayashi D.Y."/>
        </authorList>
    </citation>
    <scope>NUCLEOTIDE SEQUENCE [LARGE SCALE GENOMIC DNA]</scope>
    <source>
        <strain evidence="17 18">C3</strain>
    </source>
</reference>
<dbReference type="PANTHER" id="PTHR34265:SF1">
    <property type="entry name" value="TYPE III PANTOTHENATE KINASE"/>
    <property type="match status" value="1"/>
</dbReference>
<dbReference type="KEGG" id="lez:GLE_4335"/>
<keyword evidence="8 16" id="KW-0808">Transferase</keyword>
<feature type="binding site" evidence="16">
    <location>
        <begin position="106"/>
        <end position="109"/>
    </location>
    <ligand>
        <name>substrate</name>
    </ligand>
</feature>
<feature type="binding site" evidence="16">
    <location>
        <position position="131"/>
    </location>
    <ligand>
        <name>ATP</name>
        <dbReference type="ChEBI" id="CHEBI:30616"/>
    </ligand>
</feature>
<keyword evidence="11 16" id="KW-0067">ATP-binding</keyword>
<dbReference type="UniPathway" id="UPA00241">
    <property type="reaction ID" value="UER00352"/>
</dbReference>
<keyword evidence="10 16" id="KW-0418">Kinase</keyword>
<dbReference type="GO" id="GO:0004594">
    <property type="term" value="F:pantothenate kinase activity"/>
    <property type="evidence" value="ECO:0007669"/>
    <property type="project" value="UniProtKB-UniRule"/>
</dbReference>
<evidence type="ECO:0000256" key="6">
    <source>
        <dbReference type="ARBA" id="ARBA00012102"/>
    </source>
</evidence>
<organism evidence="17 18">
    <name type="scientific">Lysobacter enzymogenes</name>
    <dbReference type="NCBI Taxonomy" id="69"/>
    <lineage>
        <taxon>Bacteria</taxon>
        <taxon>Pseudomonadati</taxon>
        <taxon>Pseudomonadota</taxon>
        <taxon>Gammaproteobacteria</taxon>
        <taxon>Lysobacterales</taxon>
        <taxon>Lysobacteraceae</taxon>
        <taxon>Lysobacter</taxon>
    </lineage>
</organism>
<comment type="pathway">
    <text evidence="4 16">Cofactor biosynthesis; coenzyme A biosynthesis; CoA from (R)-pantothenate: step 1/5.</text>
</comment>
<evidence type="ECO:0000313" key="17">
    <source>
        <dbReference type="EMBL" id="ALN59676.1"/>
    </source>
</evidence>
<evidence type="ECO:0000256" key="8">
    <source>
        <dbReference type="ARBA" id="ARBA00022679"/>
    </source>
</evidence>
<comment type="cofactor">
    <cofactor evidence="2">
        <name>K(+)</name>
        <dbReference type="ChEBI" id="CHEBI:29103"/>
    </cofactor>
</comment>
<comment type="catalytic activity">
    <reaction evidence="1 16">
        <text>(R)-pantothenate + ATP = (R)-4'-phosphopantothenate + ADP + H(+)</text>
        <dbReference type="Rhea" id="RHEA:16373"/>
        <dbReference type="ChEBI" id="CHEBI:10986"/>
        <dbReference type="ChEBI" id="CHEBI:15378"/>
        <dbReference type="ChEBI" id="CHEBI:29032"/>
        <dbReference type="ChEBI" id="CHEBI:30616"/>
        <dbReference type="ChEBI" id="CHEBI:456216"/>
        <dbReference type="EC" id="2.7.1.33"/>
    </reaction>
</comment>
<dbReference type="PANTHER" id="PTHR34265">
    <property type="entry name" value="TYPE III PANTOTHENATE KINASE"/>
    <property type="match status" value="1"/>
</dbReference>
<protein>
    <recommendedName>
        <fullName evidence="15 16">Type III pantothenate kinase</fullName>
        <ecNumber evidence="6 16">2.7.1.33</ecNumber>
    </recommendedName>
    <alternativeName>
        <fullName evidence="16">PanK-III</fullName>
    </alternativeName>
    <alternativeName>
        <fullName evidence="16">Pantothenic acid kinase</fullName>
    </alternativeName>
</protein>
<comment type="subcellular location">
    <subcellularLocation>
        <location evidence="3 16">Cytoplasm</location>
    </subcellularLocation>
</comment>
<evidence type="ECO:0000256" key="11">
    <source>
        <dbReference type="ARBA" id="ARBA00022840"/>
    </source>
</evidence>
<evidence type="ECO:0000256" key="14">
    <source>
        <dbReference type="ARBA" id="ARBA00038036"/>
    </source>
</evidence>
<dbReference type="InterPro" id="IPR004619">
    <property type="entry name" value="Type_III_PanK"/>
</dbReference>
<dbReference type="GO" id="GO:0015937">
    <property type="term" value="P:coenzyme A biosynthetic process"/>
    <property type="evidence" value="ECO:0007669"/>
    <property type="project" value="UniProtKB-UniRule"/>
</dbReference>
<comment type="cofactor">
    <cofactor evidence="16">
        <name>NH4(+)</name>
        <dbReference type="ChEBI" id="CHEBI:28938"/>
    </cofactor>
    <cofactor evidence="16">
        <name>K(+)</name>
        <dbReference type="ChEBI" id="CHEBI:29103"/>
    </cofactor>
    <text evidence="16">A monovalent cation. Ammonium or potassium.</text>
</comment>
<dbReference type="SUPFAM" id="SSF53067">
    <property type="entry name" value="Actin-like ATPase domain"/>
    <property type="match status" value="2"/>
</dbReference>
<comment type="caution">
    <text evidence="16">Lacks conserved residue(s) required for the propagation of feature annotation.</text>
</comment>
<evidence type="ECO:0000256" key="2">
    <source>
        <dbReference type="ARBA" id="ARBA00001958"/>
    </source>
</evidence>
<name>A0A0S2DMC4_LYSEN</name>
<keyword evidence="13 16" id="KW-0173">Coenzyme A biosynthesis</keyword>
<feature type="active site" description="Proton acceptor" evidence="16">
    <location>
        <position position="108"/>
    </location>
</feature>
<evidence type="ECO:0000256" key="5">
    <source>
        <dbReference type="ARBA" id="ARBA00011738"/>
    </source>
</evidence>